<evidence type="ECO:0000256" key="6">
    <source>
        <dbReference type="SAM" id="Phobius"/>
    </source>
</evidence>
<reference evidence="8 9" key="1">
    <citation type="submission" date="2017-09" db="EMBL/GenBank/DDBJ databases">
        <title>Depth-based differentiation of microbial function through sediment-hosted aquifers and enrichment of novel symbionts in the deep terrestrial subsurface.</title>
        <authorList>
            <person name="Probst A.J."/>
            <person name="Ladd B."/>
            <person name="Jarett J.K."/>
            <person name="Geller-Mcgrath D.E."/>
            <person name="Sieber C.M."/>
            <person name="Emerson J.B."/>
            <person name="Anantharaman K."/>
            <person name="Thomas B.C."/>
            <person name="Malmstrom R."/>
            <person name="Stieglmeier M."/>
            <person name="Klingl A."/>
            <person name="Woyke T."/>
            <person name="Ryan C.M."/>
            <person name="Banfield J.F."/>
        </authorList>
    </citation>
    <scope>NUCLEOTIDE SEQUENCE [LARGE SCALE GENOMIC DNA]</scope>
    <source>
        <strain evidence="8">CG22_combo_CG10-13_8_21_14_all_43_18</strain>
    </source>
</reference>
<dbReference type="InterPro" id="IPR000866">
    <property type="entry name" value="AhpC/TSA"/>
</dbReference>
<evidence type="ECO:0000256" key="2">
    <source>
        <dbReference type="ARBA" id="ARBA00022748"/>
    </source>
</evidence>
<protein>
    <recommendedName>
        <fullName evidence="7">Thioredoxin domain-containing protein</fullName>
    </recommendedName>
</protein>
<dbReference type="PROSITE" id="PS51352">
    <property type="entry name" value="THIOREDOXIN_2"/>
    <property type="match status" value="1"/>
</dbReference>
<proteinExistence type="predicted"/>
<keyword evidence="6" id="KW-1133">Transmembrane helix</keyword>
<feature type="region of interest" description="Disordered" evidence="5">
    <location>
        <begin position="30"/>
        <end position="56"/>
    </location>
</feature>
<gene>
    <name evidence="8" type="ORF">COW82_00820</name>
</gene>
<feature type="domain" description="Thioredoxin" evidence="7">
    <location>
        <begin position="55"/>
        <end position="194"/>
    </location>
</feature>
<dbReference type="GO" id="GO:0016209">
    <property type="term" value="F:antioxidant activity"/>
    <property type="evidence" value="ECO:0007669"/>
    <property type="project" value="InterPro"/>
</dbReference>
<name>A0A2H0DY76_9BACT</name>
<dbReference type="PANTHER" id="PTHR42852:SF6">
    <property type="entry name" value="THIOL:DISULFIDE INTERCHANGE PROTEIN DSBE"/>
    <property type="match status" value="1"/>
</dbReference>
<keyword evidence="3" id="KW-1015">Disulfide bond</keyword>
<comment type="caution">
    <text evidence="8">The sequence shown here is derived from an EMBL/GenBank/DDBJ whole genome shotgun (WGS) entry which is preliminary data.</text>
</comment>
<dbReference type="Proteomes" id="UP000231276">
    <property type="component" value="Unassembled WGS sequence"/>
</dbReference>
<dbReference type="InterPro" id="IPR036249">
    <property type="entry name" value="Thioredoxin-like_sf"/>
</dbReference>
<dbReference type="AlphaFoldDB" id="A0A2H0DY76"/>
<dbReference type="GO" id="GO:0017004">
    <property type="term" value="P:cytochrome complex assembly"/>
    <property type="evidence" value="ECO:0007669"/>
    <property type="project" value="UniProtKB-KW"/>
</dbReference>
<evidence type="ECO:0000256" key="4">
    <source>
        <dbReference type="ARBA" id="ARBA00023284"/>
    </source>
</evidence>
<keyword evidence="4" id="KW-0676">Redox-active center</keyword>
<evidence type="ECO:0000256" key="1">
    <source>
        <dbReference type="ARBA" id="ARBA00004196"/>
    </source>
</evidence>
<keyword evidence="6" id="KW-0812">Transmembrane</keyword>
<dbReference type="InterPro" id="IPR013766">
    <property type="entry name" value="Thioredoxin_domain"/>
</dbReference>
<dbReference type="GO" id="GO:0030313">
    <property type="term" value="C:cell envelope"/>
    <property type="evidence" value="ECO:0007669"/>
    <property type="project" value="UniProtKB-SubCell"/>
</dbReference>
<evidence type="ECO:0000259" key="7">
    <source>
        <dbReference type="PROSITE" id="PS51352"/>
    </source>
</evidence>
<organism evidence="8 9">
    <name type="scientific">Candidatus Campbellbacteria bacterium CG22_combo_CG10-13_8_21_14_all_43_18</name>
    <dbReference type="NCBI Taxonomy" id="1974530"/>
    <lineage>
        <taxon>Bacteria</taxon>
        <taxon>Candidatus Campbelliibacteriota</taxon>
    </lineage>
</organism>
<dbReference type="CDD" id="cd02966">
    <property type="entry name" value="TlpA_like_family"/>
    <property type="match status" value="1"/>
</dbReference>
<dbReference type="SUPFAM" id="SSF52833">
    <property type="entry name" value="Thioredoxin-like"/>
    <property type="match status" value="1"/>
</dbReference>
<sequence>MNAKVTVSIVIIVLIVFFGFLIARGGDGPNPTEEDGALSSEKTNGSEKAGGKPVLPNFDKAPSFSLEDIEGKIVNLDDFKGRTVIVNSWATWCPFCVDELPDFAELQKEFGDKIVMIAINRQESLQKSKSFTDNLGITENMLYLLDPKDDFYKSIGGFSMPETLFIDGEQNIRIHKRGPMELSEMISRVNSILN</sequence>
<evidence type="ECO:0000313" key="9">
    <source>
        <dbReference type="Proteomes" id="UP000231276"/>
    </source>
</evidence>
<evidence type="ECO:0000256" key="5">
    <source>
        <dbReference type="SAM" id="MobiDB-lite"/>
    </source>
</evidence>
<evidence type="ECO:0000256" key="3">
    <source>
        <dbReference type="ARBA" id="ARBA00023157"/>
    </source>
</evidence>
<keyword evidence="2" id="KW-0201">Cytochrome c-type biogenesis</keyword>
<dbReference type="PANTHER" id="PTHR42852">
    <property type="entry name" value="THIOL:DISULFIDE INTERCHANGE PROTEIN DSBE"/>
    <property type="match status" value="1"/>
</dbReference>
<comment type="subcellular location">
    <subcellularLocation>
        <location evidence="1">Cell envelope</location>
    </subcellularLocation>
</comment>
<evidence type="ECO:0000313" key="8">
    <source>
        <dbReference type="EMBL" id="PIP86659.1"/>
    </source>
</evidence>
<dbReference type="EMBL" id="PCTS01000011">
    <property type="protein sequence ID" value="PIP86659.1"/>
    <property type="molecule type" value="Genomic_DNA"/>
</dbReference>
<dbReference type="Gene3D" id="3.40.30.10">
    <property type="entry name" value="Glutaredoxin"/>
    <property type="match status" value="1"/>
</dbReference>
<accession>A0A2H0DY76</accession>
<dbReference type="Pfam" id="PF00578">
    <property type="entry name" value="AhpC-TSA"/>
    <property type="match status" value="1"/>
</dbReference>
<dbReference type="InterPro" id="IPR050553">
    <property type="entry name" value="Thioredoxin_ResA/DsbE_sf"/>
</dbReference>
<feature type="transmembrane region" description="Helical" evidence="6">
    <location>
        <begin position="6"/>
        <end position="23"/>
    </location>
</feature>
<keyword evidence="6" id="KW-0472">Membrane</keyword>
<dbReference type="GO" id="GO:0016491">
    <property type="term" value="F:oxidoreductase activity"/>
    <property type="evidence" value="ECO:0007669"/>
    <property type="project" value="InterPro"/>
</dbReference>